<evidence type="ECO:0000259" key="9">
    <source>
        <dbReference type="PROSITE" id="PS51154"/>
    </source>
</evidence>
<keyword evidence="2 6" id="KW-0328">Glycosyltransferase</keyword>
<reference evidence="10" key="1">
    <citation type="journal article" date="2019" name="bioRxiv">
        <title>The Genome of the Zebra Mussel, Dreissena polymorpha: A Resource for Invasive Species Research.</title>
        <authorList>
            <person name="McCartney M.A."/>
            <person name="Auch B."/>
            <person name="Kono T."/>
            <person name="Mallez S."/>
            <person name="Zhang Y."/>
            <person name="Obille A."/>
            <person name="Becker A."/>
            <person name="Abrahante J.E."/>
            <person name="Garbe J."/>
            <person name="Badalamenti J.P."/>
            <person name="Herman A."/>
            <person name="Mangelson H."/>
            <person name="Liachko I."/>
            <person name="Sullivan S."/>
            <person name="Sone E.D."/>
            <person name="Koren S."/>
            <person name="Silverstein K.A.T."/>
            <person name="Beckman K.B."/>
            <person name="Gohl D.M."/>
        </authorList>
    </citation>
    <scope>NUCLEOTIDE SEQUENCE</scope>
    <source>
        <strain evidence="10">Duluth1</strain>
        <tissue evidence="10">Whole animal</tissue>
    </source>
</reference>
<dbReference type="Gene3D" id="3.90.228.10">
    <property type="match status" value="1"/>
</dbReference>
<evidence type="ECO:0000256" key="7">
    <source>
        <dbReference type="SAM" id="MobiDB-lite"/>
    </source>
</evidence>
<keyword evidence="3 6" id="KW-0808">Transferase</keyword>
<feature type="region of interest" description="Disordered" evidence="7">
    <location>
        <begin position="742"/>
        <end position="764"/>
    </location>
</feature>
<keyword evidence="5" id="KW-0539">Nucleus</keyword>
<organism evidence="10 11">
    <name type="scientific">Dreissena polymorpha</name>
    <name type="common">Zebra mussel</name>
    <name type="synonym">Mytilus polymorpha</name>
    <dbReference type="NCBI Taxonomy" id="45954"/>
    <lineage>
        <taxon>Eukaryota</taxon>
        <taxon>Metazoa</taxon>
        <taxon>Spiralia</taxon>
        <taxon>Lophotrochozoa</taxon>
        <taxon>Mollusca</taxon>
        <taxon>Bivalvia</taxon>
        <taxon>Autobranchia</taxon>
        <taxon>Heteroconchia</taxon>
        <taxon>Euheterodonta</taxon>
        <taxon>Imparidentia</taxon>
        <taxon>Neoheterodontei</taxon>
        <taxon>Myida</taxon>
        <taxon>Dreissenoidea</taxon>
        <taxon>Dreissenidae</taxon>
        <taxon>Dreissena</taxon>
    </lineage>
</organism>
<protein>
    <recommendedName>
        <fullName evidence="6">Poly [ADP-ribose] polymerase</fullName>
        <shortName evidence="6">PARP</shortName>
        <ecNumber evidence="6">2.4.2.-</ecNumber>
    </recommendedName>
</protein>
<gene>
    <name evidence="10" type="ORF">DPMN_106858</name>
</gene>
<feature type="domain" description="PARP catalytic" evidence="8">
    <location>
        <begin position="988"/>
        <end position="1253"/>
    </location>
</feature>
<dbReference type="InterPro" id="IPR012317">
    <property type="entry name" value="Poly(ADP-ribose)pol_cat_dom"/>
</dbReference>
<evidence type="ECO:0000256" key="4">
    <source>
        <dbReference type="ARBA" id="ARBA00023027"/>
    </source>
</evidence>
<feature type="region of interest" description="Disordered" evidence="7">
    <location>
        <begin position="1"/>
        <end position="66"/>
    </location>
</feature>
<evidence type="ECO:0000256" key="2">
    <source>
        <dbReference type="ARBA" id="ARBA00022676"/>
    </source>
</evidence>
<feature type="domain" description="Macro" evidence="9">
    <location>
        <begin position="560"/>
        <end position="739"/>
    </location>
</feature>
<dbReference type="SUPFAM" id="SSF56399">
    <property type="entry name" value="ADP-ribosylation"/>
    <property type="match status" value="1"/>
</dbReference>
<dbReference type="GO" id="GO:0003950">
    <property type="term" value="F:NAD+ poly-ADP-ribosyltransferase activity"/>
    <property type="evidence" value="ECO:0007669"/>
    <property type="project" value="UniProtKB-UniRule"/>
</dbReference>
<feature type="region of interest" description="Disordered" evidence="7">
    <location>
        <begin position="786"/>
        <end position="850"/>
    </location>
</feature>
<evidence type="ECO:0000313" key="11">
    <source>
        <dbReference type="Proteomes" id="UP000828390"/>
    </source>
</evidence>
<dbReference type="PROSITE" id="PS51154">
    <property type="entry name" value="MACRO"/>
    <property type="match status" value="1"/>
</dbReference>
<evidence type="ECO:0000259" key="8">
    <source>
        <dbReference type="PROSITE" id="PS51059"/>
    </source>
</evidence>
<dbReference type="PANTHER" id="PTHR14453">
    <property type="entry name" value="PARP/ZINC FINGER CCCH TYPE DOMAIN CONTAINING PROTEIN"/>
    <property type="match status" value="1"/>
</dbReference>
<dbReference type="InterPro" id="IPR052056">
    <property type="entry name" value="Mono-ARTD/PARP"/>
</dbReference>
<dbReference type="GO" id="GO:0005634">
    <property type="term" value="C:nucleus"/>
    <property type="evidence" value="ECO:0007669"/>
    <property type="project" value="UniProtKB-SubCell"/>
</dbReference>
<dbReference type="PROSITE" id="PS51059">
    <property type="entry name" value="PARP_CATALYTIC"/>
    <property type="match status" value="1"/>
</dbReference>
<dbReference type="Pfam" id="PF01661">
    <property type="entry name" value="Macro"/>
    <property type="match status" value="1"/>
</dbReference>
<evidence type="ECO:0000313" key="10">
    <source>
        <dbReference type="EMBL" id="KAH3833545.1"/>
    </source>
</evidence>
<dbReference type="SMART" id="SM00506">
    <property type="entry name" value="A1pp"/>
    <property type="match status" value="1"/>
</dbReference>
<proteinExistence type="predicted"/>
<dbReference type="EC" id="2.4.2.-" evidence="6"/>
<dbReference type="PANTHER" id="PTHR14453:SF67">
    <property type="entry name" value="POLY [ADP-RIBOSE] POLYMERASE"/>
    <property type="match status" value="1"/>
</dbReference>
<keyword evidence="4 6" id="KW-0520">NAD</keyword>
<evidence type="ECO:0000256" key="5">
    <source>
        <dbReference type="ARBA" id="ARBA00023242"/>
    </source>
</evidence>
<feature type="compositionally biased region" description="Basic residues" evidence="7">
    <location>
        <begin position="809"/>
        <end position="822"/>
    </location>
</feature>
<dbReference type="Proteomes" id="UP000828390">
    <property type="component" value="Unassembled WGS sequence"/>
</dbReference>
<accession>A0A9D4K5U5</accession>
<dbReference type="GO" id="GO:0003714">
    <property type="term" value="F:transcription corepressor activity"/>
    <property type="evidence" value="ECO:0007669"/>
    <property type="project" value="TreeGrafter"/>
</dbReference>
<dbReference type="GO" id="GO:0010629">
    <property type="term" value="P:negative regulation of gene expression"/>
    <property type="evidence" value="ECO:0007669"/>
    <property type="project" value="TreeGrafter"/>
</dbReference>
<keyword evidence="11" id="KW-1185">Reference proteome</keyword>
<comment type="subcellular location">
    <subcellularLocation>
        <location evidence="1">Nucleus</location>
    </subcellularLocation>
</comment>
<evidence type="ECO:0000256" key="6">
    <source>
        <dbReference type="RuleBase" id="RU362114"/>
    </source>
</evidence>
<dbReference type="Gene3D" id="3.40.220.10">
    <property type="entry name" value="Leucine Aminopeptidase, subunit E, domain 1"/>
    <property type="match status" value="1"/>
</dbReference>
<dbReference type="AlphaFoldDB" id="A0A9D4K5U5"/>
<name>A0A9D4K5U5_DREPO</name>
<evidence type="ECO:0000256" key="3">
    <source>
        <dbReference type="ARBA" id="ARBA00022679"/>
    </source>
</evidence>
<dbReference type="EMBL" id="JAIWYP010000004">
    <property type="protein sequence ID" value="KAH3833545.1"/>
    <property type="molecule type" value="Genomic_DNA"/>
</dbReference>
<dbReference type="InterPro" id="IPR043472">
    <property type="entry name" value="Macro_dom-like"/>
</dbReference>
<sequence length="1253" mass="142787">MESKPNGNLRLFDDDEEGQPNEHEARTDITQSVAKGEAESSAISESRHIVMPTTDMRTEQSSSMSPIDKQQFVHNNSPQRHSYDLLTSQTEPESLDLGAGVHPPWRKTPYLPFKVEQPIDVAKAKMLLFKGFDQFVETTFDKKQGRINIRAKSEDELICIQISMHQCLEQVITKERHVMENTLAEFLDKGPCRKCLNDKLAEKQIEAVLDVDTQLCTLVAYAYTDVNLDKALNVYDKTFIQRDIPLQPQEVDEIEMAVERVRQKNLQLVHIAMSSKCVKLYGLDSTEVEETERQIWNIKREYKPKDLSFPACVEICIAAAGLDSTRVEEKERQIRNIKMECKPKDLSFTACVQLCNAEARCFKHHFSSDLESAIRQRNGQYLSEQSGEDDDIKITVTTTGEPGIKDLLEQTVKKMFKEQFDFSKASIDANDEHLLWTGLAGNEGRTYLKQCEVIFNCFIDLSKKREDPRDGRSRVKVVSTEDCFTSNSSDDDSSSSEEDDAVNYQVNMEKTPRQTFAELQGDIRDEETALQLAIQLSKEACIARPGNDDNDSDEATSGLYARTCSHTLNNIHVHVVKGDIVKQQADALVNIVSYNMKFGETRVSQMFLKAGGPDIEMAYNAARQNNPHRRVLVTPRFRHLRCKNVIHVGLQKGKDKCKQCISDTFTKILHECEKNKWSSIALPPLGVGHMYNYTEIDCAEQTFVSLTTHHNNNHLQEVTIVVYDDKAFRVFVKALKSVAKEMPSCRQGQHPMAAPSMGKHPKSRALSMEDTFNRKTVSEQTFATPQAFGTISHTPPNQARGANPPGRSSRMKHGKGHRRHAASSRQSGHGQHDATRPNKSRKRISHERETATKITVYAKDKATCKHALKQMGKKMKTDFLYEERIERVPSLSKEAKSEIAKAINDHKVLVRKEKEHYLLKGKQDNVLKAHGHILKIILRNHGESPVSSPPSRSQRETVEYAKFMTTADHTVPVYWKNYKPGALLNKLMLNVKHFMNGKDYEKVDLDPNSTTYKQIVRMVKKTTDKSDIGKGKDATGLGGYSKLWITNVQRVENLDVFKKYCNKRQEIFKNLVKQKRGAWPKVEETPNASGKIITSTYFSREMASDLQSEINEVLLFHGTKLDTIDTICQSGFDTRLASRDAMFGQGVYGAEKPTKADQYTDDQNARTIGQGQIKQMFLMRMLLGHCFICTDQNHPHKYRRAPCCKCKRDDCKEHFDSGNYDSVVGDNKKLFREFIVYERDQCYPEYLITYERR</sequence>
<feature type="compositionally biased region" description="Polar residues" evidence="7">
    <location>
        <begin position="786"/>
        <end position="797"/>
    </location>
</feature>
<dbReference type="SUPFAM" id="SSF52949">
    <property type="entry name" value="Macro domain-like"/>
    <property type="match status" value="1"/>
</dbReference>
<dbReference type="Pfam" id="PF00644">
    <property type="entry name" value="PARP"/>
    <property type="match status" value="1"/>
</dbReference>
<dbReference type="OrthoDB" id="411019at2759"/>
<evidence type="ECO:0000256" key="1">
    <source>
        <dbReference type="ARBA" id="ARBA00004123"/>
    </source>
</evidence>
<dbReference type="InterPro" id="IPR002589">
    <property type="entry name" value="Macro_dom"/>
</dbReference>
<dbReference type="GO" id="GO:0005737">
    <property type="term" value="C:cytoplasm"/>
    <property type="evidence" value="ECO:0007669"/>
    <property type="project" value="TreeGrafter"/>
</dbReference>
<comment type="caution">
    <text evidence="10">The sequence shown here is derived from an EMBL/GenBank/DDBJ whole genome shotgun (WGS) entry which is preliminary data.</text>
</comment>
<reference evidence="10" key="2">
    <citation type="submission" date="2020-11" db="EMBL/GenBank/DDBJ databases">
        <authorList>
            <person name="McCartney M.A."/>
            <person name="Auch B."/>
            <person name="Kono T."/>
            <person name="Mallez S."/>
            <person name="Becker A."/>
            <person name="Gohl D.M."/>
            <person name="Silverstein K.A.T."/>
            <person name="Koren S."/>
            <person name="Bechman K.B."/>
            <person name="Herman A."/>
            <person name="Abrahante J.E."/>
            <person name="Garbe J."/>
        </authorList>
    </citation>
    <scope>NUCLEOTIDE SEQUENCE</scope>
    <source>
        <strain evidence="10">Duluth1</strain>
        <tissue evidence="10">Whole animal</tissue>
    </source>
</reference>